<proteinExistence type="predicted"/>
<accession>A0A2T5ZYY6</accession>
<protein>
    <submittedName>
        <fullName evidence="1">Uncharacterized protein</fullName>
    </submittedName>
</protein>
<comment type="caution">
    <text evidence="1">The sequence shown here is derived from an EMBL/GenBank/DDBJ whole genome shotgun (WGS) entry which is preliminary data.</text>
</comment>
<dbReference type="EMBL" id="QBKN01000055">
    <property type="protein sequence ID" value="PTX36753.1"/>
    <property type="molecule type" value="Genomic_DNA"/>
</dbReference>
<evidence type="ECO:0000313" key="2">
    <source>
        <dbReference type="Proteomes" id="UP000244069"/>
    </source>
</evidence>
<dbReference type="AntiFam" id="ANF00095">
    <property type="entry name" value="Shadow ORF (opposite ABC transporters)"/>
</dbReference>
<sequence length="109" mass="11711">MRLAMSDQLPLIQNRDAVAEGGGVVEVVQRDDTCRTEAAQQTEQVELVTDVEVVCGFVEQDLSWLLGQSARNLDALADLPPAGPSFITRVRGLLLCPLKTGPFEAGVFG</sequence>
<name>A0A2T5ZYY6_9RHOB</name>
<dbReference type="Proteomes" id="UP000244069">
    <property type="component" value="Unassembled WGS sequence"/>
</dbReference>
<dbReference type="AlphaFoldDB" id="A0A2T5ZYY6"/>
<gene>
    <name evidence="1" type="ORF">C8N44_15513</name>
</gene>
<organism evidence="1 2">
    <name type="scientific">Allosediminivita pacifica</name>
    <dbReference type="NCBI Taxonomy" id="1267769"/>
    <lineage>
        <taxon>Bacteria</taxon>
        <taxon>Pseudomonadati</taxon>
        <taxon>Pseudomonadota</taxon>
        <taxon>Alphaproteobacteria</taxon>
        <taxon>Rhodobacterales</taxon>
        <taxon>Paracoccaceae</taxon>
        <taxon>Allosediminivita</taxon>
    </lineage>
</organism>
<keyword evidence="2" id="KW-1185">Reference proteome</keyword>
<evidence type="ECO:0000313" key="1">
    <source>
        <dbReference type="EMBL" id="PTX36753.1"/>
    </source>
</evidence>
<reference evidence="1 2" key="1">
    <citation type="submission" date="2018-04" db="EMBL/GenBank/DDBJ databases">
        <title>Genomic Encyclopedia of Archaeal and Bacterial Type Strains, Phase II (KMG-II): from individual species to whole genera.</title>
        <authorList>
            <person name="Goeker M."/>
        </authorList>
    </citation>
    <scope>NUCLEOTIDE SEQUENCE [LARGE SCALE GENOMIC DNA]</scope>
    <source>
        <strain evidence="1 2">DSM 29329</strain>
    </source>
</reference>